<dbReference type="Pfam" id="PF00196">
    <property type="entry name" value="GerE"/>
    <property type="match status" value="1"/>
</dbReference>
<dbReference type="PROSITE" id="PS50043">
    <property type="entry name" value="HTH_LUXR_2"/>
    <property type="match status" value="1"/>
</dbReference>
<dbReference type="InterPro" id="IPR019734">
    <property type="entry name" value="TPR_rpt"/>
</dbReference>
<name>A0A7W9KC28_9PSEU</name>
<dbReference type="CDD" id="cd06170">
    <property type="entry name" value="LuxR_C_like"/>
    <property type="match status" value="1"/>
</dbReference>
<dbReference type="InterPro" id="IPR027417">
    <property type="entry name" value="P-loop_NTPase"/>
</dbReference>
<dbReference type="Pfam" id="PF13424">
    <property type="entry name" value="TPR_12"/>
    <property type="match status" value="1"/>
</dbReference>
<dbReference type="PANTHER" id="PTHR47691:SF3">
    <property type="entry name" value="HTH-TYPE TRANSCRIPTIONAL REGULATOR RV0890C-RELATED"/>
    <property type="match status" value="1"/>
</dbReference>
<dbReference type="Gene3D" id="3.40.50.300">
    <property type="entry name" value="P-loop containing nucleotide triphosphate hydrolases"/>
    <property type="match status" value="1"/>
</dbReference>
<reference evidence="2 3" key="1">
    <citation type="submission" date="2020-08" db="EMBL/GenBank/DDBJ databases">
        <title>Sequencing the genomes of 1000 actinobacteria strains.</title>
        <authorList>
            <person name="Klenk H.-P."/>
        </authorList>
    </citation>
    <scope>NUCLEOTIDE SEQUENCE [LARGE SCALE GENOMIC DNA]</scope>
    <source>
        <strain evidence="2 3">DSM 43851</strain>
    </source>
</reference>
<dbReference type="PANTHER" id="PTHR47691">
    <property type="entry name" value="REGULATOR-RELATED"/>
    <property type="match status" value="1"/>
</dbReference>
<dbReference type="EMBL" id="JACHIR010000001">
    <property type="protein sequence ID" value="MBB5889860.1"/>
    <property type="molecule type" value="Genomic_DNA"/>
</dbReference>
<keyword evidence="2" id="KW-0808">Transferase</keyword>
<dbReference type="SMART" id="SM00421">
    <property type="entry name" value="HTH_LUXR"/>
    <property type="match status" value="1"/>
</dbReference>
<dbReference type="GO" id="GO:0043531">
    <property type="term" value="F:ADP binding"/>
    <property type="evidence" value="ECO:0007669"/>
    <property type="project" value="InterPro"/>
</dbReference>
<dbReference type="InterPro" id="IPR036388">
    <property type="entry name" value="WH-like_DNA-bd_sf"/>
</dbReference>
<dbReference type="Proteomes" id="UP000585638">
    <property type="component" value="Unassembled WGS sequence"/>
</dbReference>
<keyword evidence="2" id="KW-0723">Serine/threonine-protein kinase</keyword>
<comment type="caution">
    <text evidence="2">The sequence shown here is derived from an EMBL/GenBank/DDBJ whole genome shotgun (WGS) entry which is preliminary data.</text>
</comment>
<dbReference type="EC" id="2.7.11.1" evidence="2"/>
<proteinExistence type="predicted"/>
<dbReference type="RefSeq" id="WP_184858975.1">
    <property type="nucleotide sequence ID" value="NZ_BAAAWY010000008.1"/>
</dbReference>
<organism evidence="2 3">
    <name type="scientific">Kutzneria kofuensis</name>
    <dbReference type="NCBI Taxonomy" id="103725"/>
    <lineage>
        <taxon>Bacteria</taxon>
        <taxon>Bacillati</taxon>
        <taxon>Actinomycetota</taxon>
        <taxon>Actinomycetes</taxon>
        <taxon>Pseudonocardiales</taxon>
        <taxon>Pseudonocardiaceae</taxon>
        <taxon>Kutzneria</taxon>
    </lineage>
</organism>
<evidence type="ECO:0000313" key="2">
    <source>
        <dbReference type="EMBL" id="MBB5889860.1"/>
    </source>
</evidence>
<dbReference type="InterPro" id="IPR002182">
    <property type="entry name" value="NB-ARC"/>
</dbReference>
<feature type="domain" description="HTH luxR-type" evidence="1">
    <location>
        <begin position="714"/>
        <end position="779"/>
    </location>
</feature>
<dbReference type="InterPro" id="IPR000792">
    <property type="entry name" value="Tscrpt_reg_LuxR_C"/>
</dbReference>
<sequence length="782" mass="86071">MTEPAGASTRRRAGNMPAEVTSFVGRQREIADAKRLLSQCPLVTLTGMGGVGKTRVALRVARELRRSFTDGVWLVQLAGLDDRDLVAHTVAETLKAHDNTGREVSAVLADHLRDRRLLLVLDGCEHLVDACARLVETVLEAASGLRVLVTSRQPLRTPGEHVLPIPPLATPSLERPLRPDAANRYPAMTLFATRATAAAPDFELTSANWAQVATLCHRLDGIPLAIELAAVRVRVLGLRQILERLQDRYQLLITRRWGGSPRHRALLATVEWSYDLCTRQERLLWARASVFAGSFDLRAAEVVCSDDGIVPDEVFDVASGLVEKSVLTNQRGPDGVRYRMLDTLRQFGADRLAEDEERMTLRRRHRDWFLRVARSCERDWFGQDQERTFRRTQADKANLRAALEFCLTAPGESQAGLELAGTLWFYWVGCGFLAEGRRWLDRALAQDTAPSHARAKALWVNGYVCILQGDFAAARPMLHECLAMAEVLGSDLPAAYAVHRLGCAELLAGNHARAQELFEDALGRYAALGELNSNVIMARIELAMVSAFRGDLDEAVELCLRTQRVCLAHGERWAYSYALYVLAFAACTRGDLSQAVRHARECIRINHTFRDLVGIVLPIELLALLEALSGAAPRAAVLQGAARTIWSSVGLSLFGSKYFNAPHDTCTELARGALGDAEYEAGFRRGAELTLDEAVAYALGDTLPSIEGAAEPPVAPPATPLTKREFQVAELIADGLSNKDIAGRLFIALRTAEGHVEHILTKLGFTSRAQVAAWVNERRPAR</sequence>
<dbReference type="InterPro" id="IPR016032">
    <property type="entry name" value="Sig_transdc_resp-reg_C-effctor"/>
</dbReference>
<dbReference type="PRINTS" id="PR00364">
    <property type="entry name" value="DISEASERSIST"/>
</dbReference>
<dbReference type="Gene3D" id="1.10.10.10">
    <property type="entry name" value="Winged helix-like DNA-binding domain superfamily/Winged helix DNA-binding domain"/>
    <property type="match status" value="1"/>
</dbReference>
<keyword evidence="3" id="KW-1185">Reference proteome</keyword>
<dbReference type="SUPFAM" id="SSF46894">
    <property type="entry name" value="C-terminal effector domain of the bipartite response regulators"/>
    <property type="match status" value="1"/>
</dbReference>
<dbReference type="PRINTS" id="PR00038">
    <property type="entry name" value="HTHLUXR"/>
</dbReference>
<keyword evidence="2" id="KW-0418">Kinase</keyword>
<dbReference type="GO" id="GO:0004674">
    <property type="term" value="F:protein serine/threonine kinase activity"/>
    <property type="evidence" value="ECO:0007669"/>
    <property type="project" value="UniProtKB-KW"/>
</dbReference>
<gene>
    <name evidence="2" type="ORF">BJ998_001056</name>
</gene>
<dbReference type="GO" id="GO:0042802">
    <property type="term" value="F:identical protein binding"/>
    <property type="evidence" value="ECO:0007669"/>
    <property type="project" value="InterPro"/>
</dbReference>
<dbReference type="InterPro" id="IPR011990">
    <property type="entry name" value="TPR-like_helical_dom_sf"/>
</dbReference>
<dbReference type="SUPFAM" id="SSF52540">
    <property type="entry name" value="P-loop containing nucleoside triphosphate hydrolases"/>
    <property type="match status" value="1"/>
</dbReference>
<dbReference type="SMART" id="SM00028">
    <property type="entry name" value="TPR"/>
    <property type="match status" value="4"/>
</dbReference>
<protein>
    <submittedName>
        <fullName evidence="2">Non-specific serine/threonine protein kinase</fullName>
        <ecNumber evidence="2">2.7.11.1</ecNumber>
    </submittedName>
</protein>
<dbReference type="Pfam" id="PF07721">
    <property type="entry name" value="TPR_4"/>
    <property type="match status" value="2"/>
</dbReference>
<dbReference type="SUPFAM" id="SSF48452">
    <property type="entry name" value="TPR-like"/>
    <property type="match status" value="1"/>
</dbReference>
<accession>A0A7W9KC28</accession>
<dbReference type="GO" id="GO:0006355">
    <property type="term" value="P:regulation of DNA-templated transcription"/>
    <property type="evidence" value="ECO:0007669"/>
    <property type="project" value="InterPro"/>
</dbReference>
<dbReference type="AlphaFoldDB" id="A0A7W9KC28"/>
<dbReference type="GO" id="GO:0003677">
    <property type="term" value="F:DNA binding"/>
    <property type="evidence" value="ECO:0007669"/>
    <property type="project" value="InterPro"/>
</dbReference>
<dbReference type="Gene3D" id="1.25.40.10">
    <property type="entry name" value="Tetratricopeptide repeat domain"/>
    <property type="match status" value="1"/>
</dbReference>
<evidence type="ECO:0000259" key="1">
    <source>
        <dbReference type="PROSITE" id="PS50043"/>
    </source>
</evidence>
<dbReference type="InterPro" id="IPR011717">
    <property type="entry name" value="TPR-4"/>
</dbReference>
<dbReference type="Pfam" id="PF00931">
    <property type="entry name" value="NB-ARC"/>
    <property type="match status" value="1"/>
</dbReference>
<evidence type="ECO:0000313" key="3">
    <source>
        <dbReference type="Proteomes" id="UP000585638"/>
    </source>
</evidence>